<keyword evidence="3" id="KW-1185">Reference proteome</keyword>
<reference evidence="2" key="1">
    <citation type="submission" date="2020-11" db="EMBL/GenBank/DDBJ databases">
        <authorList>
            <consortium name="DOE Joint Genome Institute"/>
            <person name="Ahrendt S."/>
            <person name="Riley R."/>
            <person name="Andreopoulos W."/>
            <person name="Labutti K."/>
            <person name="Pangilinan J."/>
            <person name="Ruiz-Duenas F.J."/>
            <person name="Barrasa J.M."/>
            <person name="Sanchez-Garcia M."/>
            <person name="Camarero S."/>
            <person name="Miyauchi S."/>
            <person name="Serrano A."/>
            <person name="Linde D."/>
            <person name="Babiker R."/>
            <person name="Drula E."/>
            <person name="Ayuso-Fernandez I."/>
            <person name="Pacheco R."/>
            <person name="Padilla G."/>
            <person name="Ferreira P."/>
            <person name="Barriuso J."/>
            <person name="Kellner H."/>
            <person name="Castanera R."/>
            <person name="Alfaro M."/>
            <person name="Ramirez L."/>
            <person name="Pisabarro A.G."/>
            <person name="Kuo A."/>
            <person name="Tritt A."/>
            <person name="Lipzen A."/>
            <person name="He G."/>
            <person name="Yan M."/>
            <person name="Ng V."/>
            <person name="Cullen D."/>
            <person name="Martin F."/>
            <person name="Rosso M.-N."/>
            <person name="Henrissat B."/>
            <person name="Hibbett D."/>
            <person name="Martinez A.T."/>
            <person name="Grigoriev I.V."/>
        </authorList>
    </citation>
    <scope>NUCLEOTIDE SEQUENCE</scope>
    <source>
        <strain evidence="2">AH 40177</strain>
    </source>
</reference>
<dbReference type="AlphaFoldDB" id="A0A9P5UEI6"/>
<gene>
    <name evidence="2" type="ORF">BDP27DRAFT_1315877</name>
</gene>
<protein>
    <submittedName>
        <fullName evidence="2">Uncharacterized protein</fullName>
    </submittedName>
</protein>
<name>A0A9P5UEI6_9AGAR</name>
<keyword evidence="1" id="KW-0732">Signal</keyword>
<feature type="chain" id="PRO_5040461842" evidence="1">
    <location>
        <begin position="19"/>
        <end position="99"/>
    </location>
</feature>
<feature type="signal peptide" evidence="1">
    <location>
        <begin position="1"/>
        <end position="18"/>
    </location>
</feature>
<dbReference type="OrthoDB" id="2890666at2759"/>
<comment type="caution">
    <text evidence="2">The sequence shown here is derived from an EMBL/GenBank/DDBJ whole genome shotgun (WGS) entry which is preliminary data.</text>
</comment>
<evidence type="ECO:0000313" key="3">
    <source>
        <dbReference type="Proteomes" id="UP000772434"/>
    </source>
</evidence>
<dbReference type="EMBL" id="JADNRY010000010">
    <property type="protein sequence ID" value="KAF9075318.1"/>
    <property type="molecule type" value="Genomic_DNA"/>
</dbReference>
<proteinExistence type="predicted"/>
<evidence type="ECO:0000313" key="2">
    <source>
        <dbReference type="EMBL" id="KAF9075318.1"/>
    </source>
</evidence>
<sequence length="99" mass="9740">MYGAKLFILATLASFGSASLLLTRQDTTNTCDANHACTAPGGCTGTCAPVSPEGGPPVCVNVCGDGESVFCPGCFAGNAEADGAPCQIDTTGSCTLISS</sequence>
<dbReference type="Proteomes" id="UP000772434">
    <property type="component" value="Unassembled WGS sequence"/>
</dbReference>
<organism evidence="2 3">
    <name type="scientific">Rhodocollybia butyracea</name>
    <dbReference type="NCBI Taxonomy" id="206335"/>
    <lineage>
        <taxon>Eukaryota</taxon>
        <taxon>Fungi</taxon>
        <taxon>Dikarya</taxon>
        <taxon>Basidiomycota</taxon>
        <taxon>Agaricomycotina</taxon>
        <taxon>Agaricomycetes</taxon>
        <taxon>Agaricomycetidae</taxon>
        <taxon>Agaricales</taxon>
        <taxon>Marasmiineae</taxon>
        <taxon>Omphalotaceae</taxon>
        <taxon>Rhodocollybia</taxon>
    </lineage>
</organism>
<evidence type="ECO:0000256" key="1">
    <source>
        <dbReference type="SAM" id="SignalP"/>
    </source>
</evidence>
<accession>A0A9P5UEI6</accession>